<dbReference type="PANTHER" id="PTHR43501:SF1">
    <property type="entry name" value="CYTOSOL NON-SPECIFIC DIPEPTIDASE"/>
    <property type="match status" value="1"/>
</dbReference>
<dbReference type="GO" id="GO:0070573">
    <property type="term" value="F:metallodipeptidase activity"/>
    <property type="evidence" value="ECO:0007669"/>
    <property type="project" value="TreeGrafter"/>
</dbReference>
<dbReference type="RefSeq" id="WP_154538712.1">
    <property type="nucleotide sequence ID" value="NZ_VULQ01000001.1"/>
</dbReference>
<organism evidence="1 2">
    <name type="scientific">Anaerococcus porci</name>
    <dbReference type="NCBI Taxonomy" id="2652269"/>
    <lineage>
        <taxon>Bacteria</taxon>
        <taxon>Bacillati</taxon>
        <taxon>Bacillota</taxon>
        <taxon>Tissierellia</taxon>
        <taxon>Tissierellales</taxon>
        <taxon>Peptoniphilaceae</taxon>
        <taxon>Anaerococcus</taxon>
    </lineage>
</organism>
<keyword evidence="2" id="KW-1185">Reference proteome</keyword>
<dbReference type="GO" id="GO:0005829">
    <property type="term" value="C:cytosol"/>
    <property type="evidence" value="ECO:0007669"/>
    <property type="project" value="TreeGrafter"/>
</dbReference>
<dbReference type="Proteomes" id="UP000441925">
    <property type="component" value="Unassembled WGS sequence"/>
</dbReference>
<proteinExistence type="predicted"/>
<dbReference type="PANTHER" id="PTHR43501">
    <property type="entry name" value="CYTOSOL NON-SPECIFIC DIPEPTIDASE"/>
    <property type="match status" value="1"/>
</dbReference>
<reference evidence="1 2" key="1">
    <citation type="submission" date="2019-08" db="EMBL/GenBank/DDBJ databases">
        <title>In-depth cultivation of the pig gut microbiome towards novel bacterial diversity and tailored functional studies.</title>
        <authorList>
            <person name="Wylensek D."/>
            <person name="Hitch T.C.A."/>
            <person name="Clavel T."/>
        </authorList>
    </citation>
    <scope>NUCLEOTIDE SEQUENCE [LARGE SCALE GENOMIC DNA]</scope>
    <source>
        <strain evidence="1 2">WCA-380-WT-2B</strain>
    </source>
</reference>
<dbReference type="InterPro" id="IPR001160">
    <property type="entry name" value="Peptidase_M20C"/>
</dbReference>
<comment type="caution">
    <text evidence="1">The sequence shown here is derived from an EMBL/GenBank/DDBJ whole genome shotgun (WGS) entry which is preliminary data.</text>
</comment>
<sequence>MDNSDYKYKFRTIAKDLGDYIKVIDDEKSLIKFILSKAREKGLKILLINDCYYIKNDKAMAVLHLNVSDKINRLSYIDVVENDDIVVNTNLDVAELSSLILLIMLLESDINNFDILLTNNYVNDYDRDYTTLRSYIRSSNIINLNLNEADCIAESFASYTLSTLDLPIVRRNIDKKEFLDNNLVYRISLKNLLGKSSTLNLENILKNAIKMLNTFLRKLKSKVDIDLISFDGKGLYDSIATDAYVDIAIDKKYENDLLDIFKLYSSEYLRANLRIEPNLKFEIEKIEEISYPPMTEDSYNHISSFIELAINGIYSVDSNTKLAISSCLLSRAKTFDDKLYIIIIFRSLSEDTLKDMMEKIKLAAKINGAEIVERLSIPSWQNENNKLTNVFSNAFEKLFNTSLKIIKTQYSLDGILIFHKFNVNMVSLGVKYKQVDIEKSTFEYKDLLKTYSLIEEVLLELRKSLE</sequence>
<dbReference type="EMBL" id="VULQ01000001">
    <property type="protein sequence ID" value="MSS76854.1"/>
    <property type="molecule type" value="Genomic_DNA"/>
</dbReference>
<dbReference type="AlphaFoldDB" id="A0A6N7VS32"/>
<evidence type="ECO:0000313" key="1">
    <source>
        <dbReference type="EMBL" id="MSS76854.1"/>
    </source>
</evidence>
<dbReference type="GO" id="GO:0006508">
    <property type="term" value="P:proteolysis"/>
    <property type="evidence" value="ECO:0007669"/>
    <property type="project" value="InterPro"/>
</dbReference>
<evidence type="ECO:0000313" key="2">
    <source>
        <dbReference type="Proteomes" id="UP000441925"/>
    </source>
</evidence>
<gene>
    <name evidence="1" type="ORF">FYJ26_00125</name>
</gene>
<name>A0A6N7VS32_9FIRM</name>
<accession>A0A6N7VS32</accession>
<protein>
    <submittedName>
        <fullName evidence="1">Aminoacyl-histidine dipeptidase</fullName>
    </submittedName>
</protein>